<evidence type="ECO:0000256" key="1">
    <source>
        <dbReference type="ARBA" id="ARBA00004141"/>
    </source>
</evidence>
<dbReference type="PROSITE" id="PS50999">
    <property type="entry name" value="COX2_TM"/>
    <property type="match status" value="1"/>
</dbReference>
<dbReference type="SUPFAM" id="SSF49503">
    <property type="entry name" value="Cupredoxins"/>
    <property type="match status" value="1"/>
</dbReference>
<evidence type="ECO:0000256" key="14">
    <source>
        <dbReference type="ARBA" id="ARBA00024688"/>
    </source>
</evidence>
<evidence type="ECO:0000256" key="9">
    <source>
        <dbReference type="ARBA" id="ARBA00022982"/>
    </source>
</evidence>
<dbReference type="EMBL" id="BAABLX010000075">
    <property type="protein sequence ID" value="GAA4957740.1"/>
    <property type="molecule type" value="Genomic_DNA"/>
</dbReference>
<dbReference type="NCBIfam" id="TIGR02866">
    <property type="entry name" value="CoxB"/>
    <property type="match status" value="1"/>
</dbReference>
<sequence>MLANVKQSIKTFFIAAPACLLSYSTLAQETVTDRWGVNMPVGVTPVSREIHGLHMDIFWWCVGIGVVVFGVMFYTMIAHRKSRGAKASNFHESTALEILWTIIPFAILIVMAVPATSSLIKIYDTEEADVDIVITGYQWKWKYEYLGKDVSFFSNLSTPNAEIYNQAEKNPNYLLEVDEPLVIPTHKKVRFLITANDVIHAWWVPDLAVKKDAIPGFINESWTYVEEPGIYRGQCAELCGKDHGFMPVVVVAMAENDYNQWLGERQAMAAKMKELTEKNFSFDELMELGQTVYNTNCAACHQPNGQGVPPTFPAIAGSAVATGAIAGHMDMVVHGSKKNPAMQAFGEQLSEAQLAAVITYQRNSFGNNMGDSLQPIDVLKYKESN</sequence>
<comment type="similarity">
    <text evidence="2 17">Belongs to the cytochrome c oxidase subunit 2 family.</text>
</comment>
<proteinExistence type="inferred from homology"/>
<evidence type="ECO:0000256" key="15">
    <source>
        <dbReference type="ARBA" id="ARBA00047816"/>
    </source>
</evidence>
<comment type="subcellular location">
    <subcellularLocation>
        <location evidence="17">Cell membrane</location>
        <topology evidence="17">Multi-pass membrane protein</topology>
    </subcellularLocation>
    <subcellularLocation>
        <location evidence="1">Membrane</location>
        <topology evidence="1">Multi-pass membrane protein</topology>
    </subcellularLocation>
</comment>
<reference evidence="25" key="1">
    <citation type="journal article" date="2019" name="Int. J. Syst. Evol. Microbiol.">
        <title>The Global Catalogue of Microorganisms (GCM) 10K type strain sequencing project: providing services to taxonomists for standard genome sequencing and annotation.</title>
        <authorList>
            <consortium name="The Broad Institute Genomics Platform"/>
            <consortium name="The Broad Institute Genome Sequencing Center for Infectious Disease"/>
            <person name="Wu L."/>
            <person name="Ma J."/>
        </authorList>
    </citation>
    <scope>NUCLEOTIDE SEQUENCE [LARGE SCALE GENOMIC DNA]</scope>
    <source>
        <strain evidence="25">JCM 19134</strain>
    </source>
</reference>
<evidence type="ECO:0000259" key="23">
    <source>
        <dbReference type="PROSITE" id="PS51007"/>
    </source>
</evidence>
<dbReference type="InterPro" id="IPR001505">
    <property type="entry name" value="Copper_CuA"/>
</dbReference>
<dbReference type="PANTHER" id="PTHR22888">
    <property type="entry name" value="CYTOCHROME C OXIDASE, SUBUNIT II"/>
    <property type="match status" value="1"/>
</dbReference>
<evidence type="ECO:0000256" key="10">
    <source>
        <dbReference type="ARBA" id="ARBA00022989"/>
    </source>
</evidence>
<dbReference type="Proteomes" id="UP001409585">
    <property type="component" value="Unassembled WGS sequence"/>
</dbReference>
<evidence type="ECO:0000256" key="2">
    <source>
        <dbReference type="ARBA" id="ARBA00007866"/>
    </source>
</evidence>
<evidence type="ECO:0000256" key="18">
    <source>
        <dbReference type="RuleBase" id="RU004024"/>
    </source>
</evidence>
<feature type="chain" id="PRO_5043808544" description="Cytochrome c oxidase subunit 2" evidence="20">
    <location>
        <begin position="28"/>
        <end position="385"/>
    </location>
</feature>
<feature type="domain" description="Cytochrome oxidase subunit II transmembrane region profile" evidence="22">
    <location>
        <begin position="31"/>
        <end position="126"/>
    </location>
</feature>
<dbReference type="SUPFAM" id="SSF46626">
    <property type="entry name" value="Cytochrome c"/>
    <property type="match status" value="1"/>
</dbReference>
<dbReference type="InterPro" id="IPR008972">
    <property type="entry name" value="Cupredoxin"/>
</dbReference>
<evidence type="ECO:0000256" key="3">
    <source>
        <dbReference type="ARBA" id="ARBA00022448"/>
    </source>
</evidence>
<feature type="transmembrane region" description="Helical" evidence="19">
    <location>
        <begin position="98"/>
        <end position="120"/>
    </location>
</feature>
<evidence type="ECO:0000256" key="12">
    <source>
        <dbReference type="ARBA" id="ARBA00023008"/>
    </source>
</evidence>
<comment type="catalytic activity">
    <reaction evidence="15 18">
        <text>4 Fe(II)-[cytochrome c] + O2 + 8 H(+)(in) = 4 Fe(III)-[cytochrome c] + 2 H2O + 4 H(+)(out)</text>
        <dbReference type="Rhea" id="RHEA:11436"/>
        <dbReference type="Rhea" id="RHEA-COMP:10350"/>
        <dbReference type="Rhea" id="RHEA-COMP:14399"/>
        <dbReference type="ChEBI" id="CHEBI:15377"/>
        <dbReference type="ChEBI" id="CHEBI:15378"/>
        <dbReference type="ChEBI" id="CHEBI:15379"/>
        <dbReference type="ChEBI" id="CHEBI:29033"/>
        <dbReference type="ChEBI" id="CHEBI:29034"/>
        <dbReference type="EC" id="7.1.1.9"/>
    </reaction>
</comment>
<name>A0AAV3U8Q7_9ALTE</name>
<dbReference type="GO" id="GO:0004129">
    <property type="term" value="F:cytochrome-c oxidase activity"/>
    <property type="evidence" value="ECO:0007669"/>
    <property type="project" value="UniProtKB-EC"/>
</dbReference>
<feature type="domain" description="Cytochrome c" evidence="23">
    <location>
        <begin position="284"/>
        <end position="365"/>
    </location>
</feature>
<evidence type="ECO:0000256" key="6">
    <source>
        <dbReference type="ARBA" id="ARBA00022692"/>
    </source>
</evidence>
<keyword evidence="8" id="KW-1278">Translocase</keyword>
<dbReference type="EC" id="7.1.1.9" evidence="18"/>
<dbReference type="GO" id="GO:0042773">
    <property type="term" value="P:ATP synthesis coupled electron transport"/>
    <property type="evidence" value="ECO:0007669"/>
    <property type="project" value="TreeGrafter"/>
</dbReference>
<dbReference type="InterPro" id="IPR011759">
    <property type="entry name" value="Cyt_c_oxidase_su2_TM_dom"/>
</dbReference>
<keyword evidence="5 17" id="KW-0679">Respiratory chain</keyword>
<dbReference type="InterPro" id="IPR036909">
    <property type="entry name" value="Cyt_c-like_dom_sf"/>
</dbReference>
<dbReference type="RefSeq" id="WP_345427153.1">
    <property type="nucleotide sequence ID" value="NZ_AP031496.1"/>
</dbReference>
<dbReference type="Gene3D" id="2.60.40.420">
    <property type="entry name" value="Cupredoxins - blue copper proteins"/>
    <property type="match status" value="1"/>
</dbReference>
<evidence type="ECO:0000256" key="13">
    <source>
        <dbReference type="ARBA" id="ARBA00023136"/>
    </source>
</evidence>
<evidence type="ECO:0000256" key="7">
    <source>
        <dbReference type="ARBA" id="ARBA00022723"/>
    </source>
</evidence>
<organism evidence="24 25">
    <name type="scientific">Halioxenophilus aromaticivorans</name>
    <dbReference type="NCBI Taxonomy" id="1306992"/>
    <lineage>
        <taxon>Bacteria</taxon>
        <taxon>Pseudomonadati</taxon>
        <taxon>Pseudomonadota</taxon>
        <taxon>Gammaproteobacteria</taxon>
        <taxon>Alteromonadales</taxon>
        <taxon>Alteromonadaceae</taxon>
        <taxon>Halioxenophilus</taxon>
    </lineage>
</organism>
<evidence type="ECO:0000256" key="19">
    <source>
        <dbReference type="SAM" id="Phobius"/>
    </source>
</evidence>
<dbReference type="Gene3D" id="1.10.760.10">
    <property type="entry name" value="Cytochrome c-like domain"/>
    <property type="match status" value="1"/>
</dbReference>
<keyword evidence="11 16" id="KW-0408">Iron</keyword>
<evidence type="ECO:0000256" key="4">
    <source>
        <dbReference type="ARBA" id="ARBA00022617"/>
    </source>
</evidence>
<comment type="caution">
    <text evidence="24">The sequence shown here is derived from an EMBL/GenBank/DDBJ whole genome shotgun (WGS) entry which is preliminary data.</text>
</comment>
<evidence type="ECO:0000259" key="22">
    <source>
        <dbReference type="PROSITE" id="PS50999"/>
    </source>
</evidence>
<dbReference type="Gene3D" id="1.10.287.90">
    <property type="match status" value="1"/>
</dbReference>
<keyword evidence="10 19" id="KW-1133">Transmembrane helix</keyword>
<evidence type="ECO:0000256" key="17">
    <source>
        <dbReference type="RuleBase" id="RU000456"/>
    </source>
</evidence>
<dbReference type="InterPro" id="IPR045187">
    <property type="entry name" value="CcO_II"/>
</dbReference>
<evidence type="ECO:0000256" key="20">
    <source>
        <dbReference type="SAM" id="SignalP"/>
    </source>
</evidence>
<keyword evidence="20" id="KW-0732">Signal</keyword>
<dbReference type="GO" id="GO:0020037">
    <property type="term" value="F:heme binding"/>
    <property type="evidence" value="ECO:0007669"/>
    <property type="project" value="InterPro"/>
</dbReference>
<evidence type="ECO:0000256" key="5">
    <source>
        <dbReference type="ARBA" id="ARBA00022660"/>
    </source>
</evidence>
<comment type="function">
    <text evidence="14 18">Subunits I and II form the functional core of the enzyme complex. Electrons originating in cytochrome c are transferred via heme a and Cu(A) to the binuclear center formed by heme a3 and Cu(B).</text>
</comment>
<comment type="cofactor">
    <cofactor evidence="18">
        <name>Cu cation</name>
        <dbReference type="ChEBI" id="CHEBI:23378"/>
    </cofactor>
    <text evidence="18">Binds a copper A center.</text>
</comment>
<feature type="signal peptide" evidence="20">
    <location>
        <begin position="1"/>
        <end position="27"/>
    </location>
</feature>
<keyword evidence="7 16" id="KW-0479">Metal-binding</keyword>
<dbReference type="PROSITE" id="PS50857">
    <property type="entry name" value="COX2_CUA"/>
    <property type="match status" value="1"/>
</dbReference>
<protein>
    <recommendedName>
        <fullName evidence="18">Cytochrome c oxidase subunit 2</fullName>
        <ecNumber evidence="18">7.1.1.9</ecNumber>
    </recommendedName>
</protein>
<dbReference type="InterPro" id="IPR036257">
    <property type="entry name" value="Cyt_c_oxidase_su2_TM_sf"/>
</dbReference>
<keyword evidence="13 19" id="KW-0472">Membrane</keyword>
<dbReference type="Pfam" id="PF02790">
    <property type="entry name" value="COX2_TM"/>
    <property type="match status" value="1"/>
</dbReference>
<keyword evidence="4 16" id="KW-0349">Heme</keyword>
<keyword evidence="6 17" id="KW-0812">Transmembrane</keyword>
<accession>A0AAV3U8Q7</accession>
<dbReference type="PROSITE" id="PS51007">
    <property type="entry name" value="CYTC"/>
    <property type="match status" value="1"/>
</dbReference>
<dbReference type="InterPro" id="IPR009056">
    <property type="entry name" value="Cyt_c-like_dom"/>
</dbReference>
<gene>
    <name evidence="24" type="primary">coxB</name>
    <name evidence="24" type="ORF">GCM10025791_42860</name>
</gene>
<dbReference type="Pfam" id="PF00116">
    <property type="entry name" value="COX2"/>
    <property type="match status" value="1"/>
</dbReference>
<dbReference type="GO" id="GO:0005507">
    <property type="term" value="F:copper ion binding"/>
    <property type="evidence" value="ECO:0007669"/>
    <property type="project" value="InterPro"/>
</dbReference>
<dbReference type="InterPro" id="IPR014222">
    <property type="entry name" value="Cyt_c_oxidase_su2"/>
</dbReference>
<keyword evidence="3 17" id="KW-0813">Transport</keyword>
<dbReference type="PANTHER" id="PTHR22888:SF9">
    <property type="entry name" value="CYTOCHROME C OXIDASE SUBUNIT 2"/>
    <property type="match status" value="1"/>
</dbReference>
<evidence type="ECO:0000259" key="21">
    <source>
        <dbReference type="PROSITE" id="PS50857"/>
    </source>
</evidence>
<dbReference type="PRINTS" id="PR01166">
    <property type="entry name" value="CYCOXIDASEII"/>
</dbReference>
<evidence type="ECO:0000256" key="11">
    <source>
        <dbReference type="ARBA" id="ARBA00023004"/>
    </source>
</evidence>
<dbReference type="AlphaFoldDB" id="A0AAV3U8Q7"/>
<keyword evidence="12 18" id="KW-0186">Copper</keyword>
<evidence type="ECO:0000313" key="24">
    <source>
        <dbReference type="EMBL" id="GAA4957740.1"/>
    </source>
</evidence>
<feature type="transmembrane region" description="Helical" evidence="19">
    <location>
        <begin position="57"/>
        <end position="77"/>
    </location>
</feature>
<keyword evidence="9 17" id="KW-0249">Electron transport</keyword>
<keyword evidence="25" id="KW-1185">Reference proteome</keyword>
<dbReference type="InterPro" id="IPR002429">
    <property type="entry name" value="CcO_II-like_C"/>
</dbReference>
<feature type="domain" description="Cytochrome oxidase subunit II copper A binding" evidence="21">
    <location>
        <begin position="127"/>
        <end position="264"/>
    </location>
</feature>
<dbReference type="PROSITE" id="PS00078">
    <property type="entry name" value="COX2"/>
    <property type="match status" value="1"/>
</dbReference>
<dbReference type="GO" id="GO:0005886">
    <property type="term" value="C:plasma membrane"/>
    <property type="evidence" value="ECO:0007669"/>
    <property type="project" value="UniProtKB-SubCell"/>
</dbReference>
<dbReference type="SUPFAM" id="SSF81464">
    <property type="entry name" value="Cytochrome c oxidase subunit II-like, transmembrane region"/>
    <property type="match status" value="1"/>
</dbReference>
<dbReference type="Pfam" id="PF13442">
    <property type="entry name" value="Cytochrome_CBB3"/>
    <property type="match status" value="1"/>
</dbReference>
<evidence type="ECO:0000256" key="8">
    <source>
        <dbReference type="ARBA" id="ARBA00022967"/>
    </source>
</evidence>
<dbReference type="GO" id="GO:0016491">
    <property type="term" value="F:oxidoreductase activity"/>
    <property type="evidence" value="ECO:0007669"/>
    <property type="project" value="InterPro"/>
</dbReference>
<evidence type="ECO:0000256" key="16">
    <source>
        <dbReference type="PROSITE-ProRule" id="PRU00433"/>
    </source>
</evidence>
<evidence type="ECO:0000313" key="25">
    <source>
        <dbReference type="Proteomes" id="UP001409585"/>
    </source>
</evidence>